<evidence type="ECO:0000313" key="2">
    <source>
        <dbReference type="EMBL" id="RMO02353.1"/>
    </source>
</evidence>
<comment type="caution">
    <text evidence="2">The sequence shown here is derived from an EMBL/GenBank/DDBJ whole genome shotgun (WGS) entry which is preliminary data.</text>
</comment>
<dbReference type="InterPro" id="IPR024467">
    <property type="entry name" value="Xre/MbcA/ParS-like_toxin-bd"/>
</dbReference>
<dbReference type="Proteomes" id="UP000278062">
    <property type="component" value="Unassembled WGS sequence"/>
</dbReference>
<proteinExistence type="predicted"/>
<dbReference type="NCBIfam" id="TIGR02293">
    <property type="entry name" value="TAS_TIGR02293"/>
    <property type="match status" value="1"/>
</dbReference>
<dbReference type="Pfam" id="PF09722">
    <property type="entry name" value="Xre_MbcA_ParS_C"/>
    <property type="match status" value="1"/>
</dbReference>
<dbReference type="AlphaFoldDB" id="A0A3M3N5K5"/>
<sequence length="149" mass="17202">MLTENRRQTTRIAYRARLHVFLQIPEDASDQRTHELIELGFPAEAVWGFCDAANLKPRERNQIVTLKTLKTRVERGQRLTAHESDRLYRFAHITAMAEAFFGDADKAVRWLTKPKERFSGKSPLSMLTSTVGTRQVEEMLFQLAEGFSF</sequence>
<reference evidence="2 3" key="1">
    <citation type="submission" date="2018-08" db="EMBL/GenBank/DDBJ databases">
        <title>Recombination of ecologically and evolutionarily significant loci maintains genetic cohesion in the Pseudomonas syringae species complex.</title>
        <authorList>
            <person name="Dillon M."/>
            <person name="Thakur S."/>
            <person name="Almeida R.N.D."/>
            <person name="Weir B.S."/>
            <person name="Guttman D.S."/>
        </authorList>
    </citation>
    <scope>NUCLEOTIDE SEQUENCE [LARGE SCALE GENOMIC DNA]</scope>
    <source>
        <strain evidence="2 3">1089_5</strain>
    </source>
</reference>
<dbReference type="RefSeq" id="WP_032656506.1">
    <property type="nucleotide sequence ID" value="NZ_RBPB01000336.1"/>
</dbReference>
<protein>
    <recommendedName>
        <fullName evidence="1">Antitoxin Xre/MbcA/ParS-like toxin-binding domain-containing protein</fullName>
    </recommendedName>
</protein>
<evidence type="ECO:0000259" key="1">
    <source>
        <dbReference type="Pfam" id="PF09722"/>
    </source>
</evidence>
<feature type="domain" description="Antitoxin Xre/MbcA/ParS-like toxin-binding" evidence="1">
    <location>
        <begin position="97"/>
        <end position="146"/>
    </location>
</feature>
<organism evidence="2 3">
    <name type="scientific">Pseudomonas syringae pv. apii</name>
    <dbReference type="NCBI Taxonomy" id="81036"/>
    <lineage>
        <taxon>Bacteria</taxon>
        <taxon>Pseudomonadati</taxon>
        <taxon>Pseudomonadota</taxon>
        <taxon>Gammaproteobacteria</taxon>
        <taxon>Pseudomonadales</taxon>
        <taxon>Pseudomonadaceae</taxon>
        <taxon>Pseudomonas</taxon>
    </lineage>
</organism>
<accession>A0A3M3N5K5</accession>
<name>A0A3M3N5K5_9PSED</name>
<gene>
    <name evidence="2" type="ORF">ALQ49_200096</name>
</gene>
<evidence type="ECO:0000313" key="3">
    <source>
        <dbReference type="Proteomes" id="UP000278062"/>
    </source>
</evidence>
<dbReference type="InterPro" id="IPR011979">
    <property type="entry name" value="Antitox_Xre"/>
</dbReference>
<dbReference type="EMBL" id="RBPL01000016">
    <property type="protein sequence ID" value="RMO02353.1"/>
    <property type="molecule type" value="Genomic_DNA"/>
</dbReference>